<dbReference type="Pfam" id="PF00149">
    <property type="entry name" value="Metallophos"/>
    <property type="match status" value="1"/>
</dbReference>
<dbReference type="NCBIfam" id="TIGR00668">
    <property type="entry name" value="apaH"/>
    <property type="match status" value="1"/>
</dbReference>
<keyword evidence="4 10" id="KW-0378">Hydrolase</keyword>
<keyword evidence="11" id="KW-1185">Reference proteome</keyword>
<dbReference type="EMBL" id="JAUZQE010000006">
    <property type="protein sequence ID" value="MDR4125152.1"/>
    <property type="molecule type" value="Genomic_DNA"/>
</dbReference>
<evidence type="ECO:0000256" key="2">
    <source>
        <dbReference type="ARBA" id="ARBA00005419"/>
    </source>
</evidence>
<dbReference type="PANTHER" id="PTHR40942:SF4">
    <property type="entry name" value="CYTOCHROME C5"/>
    <property type="match status" value="1"/>
</dbReference>
<feature type="domain" description="Calcineurin-like phosphoesterase" evidence="9">
    <location>
        <begin position="5"/>
        <end position="151"/>
    </location>
</feature>
<evidence type="ECO:0000256" key="4">
    <source>
        <dbReference type="ARBA" id="ARBA00022801"/>
    </source>
</evidence>
<evidence type="ECO:0000256" key="7">
    <source>
        <dbReference type="ARBA" id="ARBA00033210"/>
    </source>
</evidence>
<comment type="caution">
    <text evidence="10">The sequence shown here is derived from an EMBL/GenBank/DDBJ whole genome shotgun (WGS) entry which is preliminary data.</text>
</comment>
<evidence type="ECO:0000256" key="6">
    <source>
        <dbReference type="ARBA" id="ARBA00032248"/>
    </source>
</evidence>
<reference evidence="10 11" key="1">
    <citation type="submission" date="2023-08" db="EMBL/GenBank/DDBJ databases">
        <title>Alcaligenaceae gen. nov., a novel taxon isolated from the sludge of Yixing Pesticide Factory.</title>
        <authorList>
            <person name="Ruan L."/>
        </authorList>
    </citation>
    <scope>NUCLEOTIDE SEQUENCE [LARGE SCALE GENOMIC DNA]</scope>
    <source>
        <strain evidence="10 11">LG-2</strain>
    </source>
</reference>
<dbReference type="RefSeq" id="WP_165278393.1">
    <property type="nucleotide sequence ID" value="NZ_JAUZQE010000006.1"/>
</dbReference>
<dbReference type="GO" id="GO:0008803">
    <property type="term" value="F:bis(5'-nucleosyl)-tetraphosphatase (symmetrical) activity"/>
    <property type="evidence" value="ECO:0007669"/>
    <property type="project" value="UniProtKB-EC"/>
</dbReference>
<accession>A0ABU1D4F5</accession>
<dbReference type="CDD" id="cd07422">
    <property type="entry name" value="MPP_ApaH"/>
    <property type="match status" value="1"/>
</dbReference>
<evidence type="ECO:0000259" key="9">
    <source>
        <dbReference type="Pfam" id="PF00149"/>
    </source>
</evidence>
<evidence type="ECO:0000313" key="11">
    <source>
        <dbReference type="Proteomes" id="UP001232156"/>
    </source>
</evidence>
<dbReference type="Proteomes" id="UP001232156">
    <property type="component" value="Unassembled WGS sequence"/>
</dbReference>
<evidence type="ECO:0000256" key="3">
    <source>
        <dbReference type="ARBA" id="ARBA00012506"/>
    </source>
</evidence>
<evidence type="ECO:0000256" key="8">
    <source>
        <dbReference type="ARBA" id="ARBA00049417"/>
    </source>
</evidence>
<comment type="function">
    <text evidence="1">Hydrolyzes diadenosine 5',5'''-P1,P4-tetraphosphate to yield ADP.</text>
</comment>
<gene>
    <name evidence="10" type="ORF">Q8947_04020</name>
</gene>
<sequence length="278" mass="31435">MTTDPIWIIGDLQGCNTPLHQLLHHPDIAQDRNARFWFAGDLVNRGPDSLQTLRTIMALGERATCVLGNHDIHLLAVAAGMKKPGKSDTFHDVLAAPDSAGIIDWLRHRPLLHREHHHILVHAGILAPWSADKAEALAREVEHALRGPRWKTVLERIYGNEPDHWSEQLDEVKRLRVIVNSMTRMRMCRLDGSMEFSHKDAPDGRDGLVPWFDVPGRVLDDHTVVFGHWSTLGLMIRPDAICLDTGCVWGRQLTALRMHDHRLVQVTCPAFRQPKAAE</sequence>
<proteinExistence type="inferred from homology"/>
<evidence type="ECO:0000256" key="5">
    <source>
        <dbReference type="ARBA" id="ARBA00031248"/>
    </source>
</evidence>
<organism evidence="10 11">
    <name type="scientific">Yanghanlia caeni</name>
    <dbReference type="NCBI Taxonomy" id="3064283"/>
    <lineage>
        <taxon>Bacteria</taxon>
        <taxon>Pseudomonadati</taxon>
        <taxon>Pseudomonadota</taxon>
        <taxon>Betaproteobacteria</taxon>
        <taxon>Burkholderiales</taxon>
        <taxon>Alcaligenaceae</taxon>
        <taxon>Yanghanlia</taxon>
    </lineage>
</organism>
<comment type="catalytic activity">
    <reaction evidence="8">
        <text>P(1),P(4)-bis(5'-adenosyl) tetraphosphate + H2O = 2 ADP + 2 H(+)</text>
        <dbReference type="Rhea" id="RHEA:24252"/>
        <dbReference type="ChEBI" id="CHEBI:15377"/>
        <dbReference type="ChEBI" id="CHEBI:15378"/>
        <dbReference type="ChEBI" id="CHEBI:58141"/>
        <dbReference type="ChEBI" id="CHEBI:456216"/>
        <dbReference type="EC" id="3.6.1.41"/>
    </reaction>
</comment>
<dbReference type="NCBIfam" id="NF001204">
    <property type="entry name" value="PRK00166.1"/>
    <property type="match status" value="1"/>
</dbReference>
<dbReference type="EC" id="3.6.1.41" evidence="3"/>
<dbReference type="PANTHER" id="PTHR40942">
    <property type="match status" value="1"/>
</dbReference>
<dbReference type="InterPro" id="IPR029052">
    <property type="entry name" value="Metallo-depent_PP-like"/>
</dbReference>
<dbReference type="PIRSF" id="PIRSF000903">
    <property type="entry name" value="B5n-ttraPtase_sm"/>
    <property type="match status" value="1"/>
</dbReference>
<comment type="similarity">
    <text evidence="2">Belongs to the Ap4A hydrolase family.</text>
</comment>
<evidence type="ECO:0000256" key="1">
    <source>
        <dbReference type="ARBA" id="ARBA00003413"/>
    </source>
</evidence>
<evidence type="ECO:0000313" key="10">
    <source>
        <dbReference type="EMBL" id="MDR4125152.1"/>
    </source>
</evidence>
<dbReference type="InterPro" id="IPR004617">
    <property type="entry name" value="ApaH"/>
</dbReference>
<dbReference type="SUPFAM" id="SSF56300">
    <property type="entry name" value="Metallo-dependent phosphatases"/>
    <property type="match status" value="1"/>
</dbReference>
<dbReference type="Gene3D" id="3.60.21.10">
    <property type="match status" value="1"/>
</dbReference>
<dbReference type="InterPro" id="IPR004843">
    <property type="entry name" value="Calcineurin-like_PHP"/>
</dbReference>
<name>A0ABU1D4F5_9BURK</name>
<protein>
    <recommendedName>
        <fullName evidence="3">bis(5'-nucleosyl)-tetraphosphatase (symmetrical)</fullName>
        <ecNumber evidence="3">3.6.1.41</ecNumber>
    </recommendedName>
    <alternativeName>
        <fullName evidence="6">Ap4A hydrolase</fullName>
    </alternativeName>
    <alternativeName>
        <fullName evidence="5">Diadenosine 5',5'''-P1,P4-tetraphosphate pyrophosphohydrolase</fullName>
    </alternativeName>
    <alternativeName>
        <fullName evidence="7">Diadenosine tetraphosphatase</fullName>
    </alternativeName>
</protein>